<reference evidence="2 3" key="1">
    <citation type="submission" date="2021-06" db="EMBL/GenBank/DDBJ databases">
        <title>50 bacteria genomes isolated from Dapeng, Shenzhen, China.</title>
        <authorList>
            <person name="Zheng W."/>
            <person name="Yu S."/>
            <person name="Huang Y."/>
        </authorList>
    </citation>
    <scope>NUCLEOTIDE SEQUENCE [LARGE SCALE GENOMIC DNA]</scope>
    <source>
        <strain evidence="2 3">DP1N14-2</strain>
    </source>
</reference>
<dbReference type="EMBL" id="JAHVJA010000009">
    <property type="protein sequence ID" value="MBY6141310.1"/>
    <property type="molecule type" value="Genomic_DNA"/>
</dbReference>
<comment type="caution">
    <text evidence="2">The sequence shown here is derived from an EMBL/GenBank/DDBJ whole genome shotgun (WGS) entry which is preliminary data.</text>
</comment>
<dbReference type="InterPro" id="IPR014710">
    <property type="entry name" value="RmlC-like_jellyroll"/>
</dbReference>
<dbReference type="Gene3D" id="2.60.120.10">
    <property type="entry name" value="Jelly Rolls"/>
    <property type="match status" value="1"/>
</dbReference>
<proteinExistence type="predicted"/>
<sequence>MSNSPLITVGQRAPLADEASPDMYEELVNTGITRLVRMKMPPGATDEPHRHPEEIVYFIKGGTLSIKLEDGSVVEKEVADGDFMHNGPWTHQVSNVGTTTVEAVLFERLDNDLEPHD</sequence>
<gene>
    <name evidence="2" type="ORF">KUV26_17875</name>
</gene>
<dbReference type="InterPro" id="IPR011051">
    <property type="entry name" value="RmlC_Cupin_sf"/>
</dbReference>
<protein>
    <submittedName>
        <fullName evidence="2">Cupin domain-containing protein</fullName>
    </submittedName>
</protein>
<dbReference type="Pfam" id="PF07883">
    <property type="entry name" value="Cupin_2"/>
    <property type="match status" value="1"/>
</dbReference>
<dbReference type="InterPro" id="IPR013096">
    <property type="entry name" value="Cupin_2"/>
</dbReference>
<organism evidence="2 3">
    <name type="scientific">Leisingera daeponensis</name>
    <dbReference type="NCBI Taxonomy" id="405746"/>
    <lineage>
        <taxon>Bacteria</taxon>
        <taxon>Pseudomonadati</taxon>
        <taxon>Pseudomonadota</taxon>
        <taxon>Alphaproteobacteria</taxon>
        <taxon>Rhodobacterales</taxon>
        <taxon>Roseobacteraceae</taxon>
        <taxon>Leisingera</taxon>
    </lineage>
</organism>
<dbReference type="Proteomes" id="UP000766629">
    <property type="component" value="Unassembled WGS sequence"/>
</dbReference>
<evidence type="ECO:0000259" key="1">
    <source>
        <dbReference type="Pfam" id="PF07883"/>
    </source>
</evidence>
<feature type="domain" description="Cupin type-2" evidence="1">
    <location>
        <begin position="37"/>
        <end position="104"/>
    </location>
</feature>
<accession>A0ABS7NJD1</accession>
<keyword evidence="3" id="KW-1185">Reference proteome</keyword>
<evidence type="ECO:0000313" key="2">
    <source>
        <dbReference type="EMBL" id="MBY6141310.1"/>
    </source>
</evidence>
<name>A0ABS7NJD1_9RHOB</name>
<dbReference type="RefSeq" id="WP_222509384.1">
    <property type="nucleotide sequence ID" value="NZ_JAHVJA010000009.1"/>
</dbReference>
<evidence type="ECO:0000313" key="3">
    <source>
        <dbReference type="Proteomes" id="UP000766629"/>
    </source>
</evidence>
<dbReference type="SUPFAM" id="SSF51182">
    <property type="entry name" value="RmlC-like cupins"/>
    <property type="match status" value="1"/>
</dbReference>